<keyword evidence="3" id="KW-1185">Reference proteome</keyword>
<evidence type="ECO:0000313" key="2">
    <source>
        <dbReference type="EMBL" id="ETO23817.1"/>
    </source>
</evidence>
<dbReference type="Proteomes" id="UP000023152">
    <property type="component" value="Unassembled WGS sequence"/>
</dbReference>
<comment type="caution">
    <text evidence="2">The sequence shown here is derived from an EMBL/GenBank/DDBJ whole genome shotgun (WGS) entry which is preliminary data.</text>
</comment>
<organism evidence="2 3">
    <name type="scientific">Reticulomyxa filosa</name>
    <dbReference type="NCBI Taxonomy" id="46433"/>
    <lineage>
        <taxon>Eukaryota</taxon>
        <taxon>Sar</taxon>
        <taxon>Rhizaria</taxon>
        <taxon>Retaria</taxon>
        <taxon>Foraminifera</taxon>
        <taxon>Monothalamids</taxon>
        <taxon>Reticulomyxidae</taxon>
        <taxon>Reticulomyxa</taxon>
    </lineage>
</organism>
<evidence type="ECO:0000313" key="3">
    <source>
        <dbReference type="Proteomes" id="UP000023152"/>
    </source>
</evidence>
<feature type="non-terminal residue" evidence="2">
    <location>
        <position position="1"/>
    </location>
</feature>
<sequence>TQDDFEIDPFSIGGLAIVALAGLAFYAVYKVDQSNWGEQMLEKYGIWKGGTDKSLEEYLSIKQSHGGLHVIPDDWNAVKIIWDHWKNMVLGVWWWVKRRIIELEKEDNNNN</sequence>
<gene>
    <name evidence="2" type="ORF">RFI_13353</name>
</gene>
<feature type="transmembrane region" description="Helical" evidence="1">
    <location>
        <begin position="12"/>
        <end position="29"/>
    </location>
</feature>
<keyword evidence="1" id="KW-1133">Transmembrane helix</keyword>
<keyword evidence="1" id="KW-0472">Membrane</keyword>
<dbReference type="AlphaFoldDB" id="X6NEQ0"/>
<proteinExistence type="predicted"/>
<accession>X6NEQ0</accession>
<reference evidence="2 3" key="1">
    <citation type="journal article" date="2013" name="Curr. Biol.">
        <title>The Genome of the Foraminiferan Reticulomyxa filosa.</title>
        <authorList>
            <person name="Glockner G."/>
            <person name="Hulsmann N."/>
            <person name="Schleicher M."/>
            <person name="Noegel A.A."/>
            <person name="Eichinger L."/>
            <person name="Gallinger C."/>
            <person name="Pawlowski J."/>
            <person name="Sierra R."/>
            <person name="Euteneuer U."/>
            <person name="Pillet L."/>
            <person name="Moustafa A."/>
            <person name="Platzer M."/>
            <person name="Groth M."/>
            <person name="Szafranski K."/>
            <person name="Schliwa M."/>
        </authorList>
    </citation>
    <scope>NUCLEOTIDE SEQUENCE [LARGE SCALE GENOMIC DNA]</scope>
</reference>
<name>X6NEQ0_RETFI</name>
<protein>
    <submittedName>
        <fullName evidence="2">Uncharacterized protein</fullName>
    </submittedName>
</protein>
<dbReference type="EMBL" id="ASPP01009685">
    <property type="protein sequence ID" value="ETO23817.1"/>
    <property type="molecule type" value="Genomic_DNA"/>
</dbReference>
<keyword evidence="1" id="KW-0812">Transmembrane</keyword>
<evidence type="ECO:0000256" key="1">
    <source>
        <dbReference type="SAM" id="Phobius"/>
    </source>
</evidence>